<proteinExistence type="inferred from homology"/>
<comment type="caution">
    <text evidence="4">The sequence shown here is derived from an EMBL/GenBank/DDBJ whole genome shotgun (WGS) entry which is preliminary data.</text>
</comment>
<name>A0A2R6P1E5_9APHY</name>
<evidence type="ECO:0000256" key="2">
    <source>
        <dbReference type="ARBA" id="ARBA00023002"/>
    </source>
</evidence>
<dbReference type="Gene3D" id="3.50.50.60">
    <property type="entry name" value="FAD/NAD(P)-binding domain"/>
    <property type="match status" value="1"/>
</dbReference>
<reference evidence="4 5" key="1">
    <citation type="submission" date="2018-02" db="EMBL/GenBank/DDBJ databases">
        <title>Genome sequence of the basidiomycete white-rot fungus Phlebia centrifuga.</title>
        <authorList>
            <person name="Granchi Z."/>
            <person name="Peng M."/>
            <person name="de Vries R.P."/>
            <person name="Hilden K."/>
            <person name="Makela M.R."/>
            <person name="Grigoriev I."/>
            <person name="Riley R."/>
        </authorList>
    </citation>
    <scope>NUCLEOTIDE SEQUENCE [LARGE SCALE GENOMIC DNA]</scope>
    <source>
        <strain evidence="4 5">FBCC195</strain>
    </source>
</reference>
<organism evidence="4 5">
    <name type="scientific">Hermanssonia centrifuga</name>
    <dbReference type="NCBI Taxonomy" id="98765"/>
    <lineage>
        <taxon>Eukaryota</taxon>
        <taxon>Fungi</taxon>
        <taxon>Dikarya</taxon>
        <taxon>Basidiomycota</taxon>
        <taxon>Agaricomycotina</taxon>
        <taxon>Agaricomycetes</taxon>
        <taxon>Polyporales</taxon>
        <taxon>Meruliaceae</taxon>
        <taxon>Hermanssonia</taxon>
    </lineage>
</organism>
<dbReference type="EMBL" id="MLYV02000562">
    <property type="protein sequence ID" value="PSR83324.1"/>
    <property type="molecule type" value="Genomic_DNA"/>
</dbReference>
<keyword evidence="3" id="KW-0503">Monooxygenase</keyword>
<dbReference type="PANTHER" id="PTHR13789">
    <property type="entry name" value="MONOOXYGENASE"/>
    <property type="match status" value="1"/>
</dbReference>
<dbReference type="OrthoDB" id="420606at2759"/>
<dbReference type="InterPro" id="IPR036188">
    <property type="entry name" value="FAD/NAD-bd_sf"/>
</dbReference>
<evidence type="ECO:0008006" key="6">
    <source>
        <dbReference type="Google" id="ProtNLM"/>
    </source>
</evidence>
<dbReference type="PANTHER" id="PTHR13789:SF309">
    <property type="entry name" value="PUTATIVE (AFU_ORTHOLOGUE AFUA_6G14510)-RELATED"/>
    <property type="match status" value="1"/>
</dbReference>
<keyword evidence="5" id="KW-1185">Reference proteome</keyword>
<dbReference type="SUPFAM" id="SSF51905">
    <property type="entry name" value="FAD/NAD(P)-binding domain"/>
    <property type="match status" value="1"/>
</dbReference>
<dbReference type="GO" id="GO:0004497">
    <property type="term" value="F:monooxygenase activity"/>
    <property type="evidence" value="ECO:0007669"/>
    <property type="project" value="UniProtKB-KW"/>
</dbReference>
<dbReference type="STRING" id="98765.A0A2R6P1E5"/>
<gene>
    <name evidence="4" type="ORF">PHLCEN_2v5761</name>
</gene>
<keyword evidence="2" id="KW-0560">Oxidoreductase</keyword>
<accession>A0A2R6P1E5</accession>
<evidence type="ECO:0000313" key="4">
    <source>
        <dbReference type="EMBL" id="PSR83324.1"/>
    </source>
</evidence>
<sequence>MPGIPIFKNGKIGFAFASGSSVQTELNLHGYEDAGVTAEQDEGLCTWEQMVSFDSVQLNDCGPEIAETVKQLVGMAPYLVRSRWAEPAENIGEWSDESGRVILIGEAAHPWFPGGTYSASMALEGAVVFGALFSHLNSFNQIPLFANAFQEIRESREKAVKAVDIINAKLTQLPPGFERDRRNESMSLPPGGWEDGAIQQLYERIAGIYSYEPQDAVDYTWQEWWINWGRFIEPVDISKEIDARPDIGIITFKTSRQPDDALSS</sequence>
<comment type="similarity">
    <text evidence="1">Belongs to the paxM FAD-dependent monooxygenase family.</text>
</comment>
<dbReference type="Proteomes" id="UP000186601">
    <property type="component" value="Unassembled WGS sequence"/>
</dbReference>
<protein>
    <recommendedName>
        <fullName evidence="6">FAD-binding domain-containing protein</fullName>
    </recommendedName>
</protein>
<dbReference type="AlphaFoldDB" id="A0A2R6P1E5"/>
<evidence type="ECO:0000256" key="3">
    <source>
        <dbReference type="ARBA" id="ARBA00023033"/>
    </source>
</evidence>
<dbReference type="InterPro" id="IPR050493">
    <property type="entry name" value="FAD-dep_Monooxygenase_BioMet"/>
</dbReference>
<evidence type="ECO:0000256" key="1">
    <source>
        <dbReference type="ARBA" id="ARBA00007992"/>
    </source>
</evidence>
<evidence type="ECO:0000313" key="5">
    <source>
        <dbReference type="Proteomes" id="UP000186601"/>
    </source>
</evidence>